<gene>
    <name evidence="2" type="ORF">POPTR_009G166600</name>
</gene>
<proteinExistence type="predicted"/>
<reference evidence="2 3" key="1">
    <citation type="journal article" date="2006" name="Science">
        <title>The genome of black cottonwood, Populus trichocarpa (Torr. &amp; Gray).</title>
        <authorList>
            <person name="Tuskan G.A."/>
            <person name="Difazio S."/>
            <person name="Jansson S."/>
            <person name="Bohlmann J."/>
            <person name="Grigoriev I."/>
            <person name="Hellsten U."/>
            <person name="Putnam N."/>
            <person name="Ralph S."/>
            <person name="Rombauts S."/>
            <person name="Salamov A."/>
            <person name="Schein J."/>
            <person name="Sterck L."/>
            <person name="Aerts A."/>
            <person name="Bhalerao R.R."/>
            <person name="Bhalerao R.P."/>
            <person name="Blaudez D."/>
            <person name="Boerjan W."/>
            <person name="Brun A."/>
            <person name="Brunner A."/>
            <person name="Busov V."/>
            <person name="Campbell M."/>
            <person name="Carlson J."/>
            <person name="Chalot M."/>
            <person name="Chapman J."/>
            <person name="Chen G.L."/>
            <person name="Cooper D."/>
            <person name="Coutinho P.M."/>
            <person name="Couturier J."/>
            <person name="Covert S."/>
            <person name="Cronk Q."/>
            <person name="Cunningham R."/>
            <person name="Davis J."/>
            <person name="Degroeve S."/>
            <person name="Dejardin A."/>
            <person name="Depamphilis C."/>
            <person name="Detter J."/>
            <person name="Dirks B."/>
            <person name="Dubchak I."/>
            <person name="Duplessis S."/>
            <person name="Ehlting J."/>
            <person name="Ellis B."/>
            <person name="Gendler K."/>
            <person name="Goodstein D."/>
            <person name="Gribskov M."/>
            <person name="Grimwood J."/>
            <person name="Groover A."/>
            <person name="Gunter L."/>
            <person name="Hamberger B."/>
            <person name="Heinze B."/>
            <person name="Helariutta Y."/>
            <person name="Henrissat B."/>
            <person name="Holligan D."/>
            <person name="Holt R."/>
            <person name="Huang W."/>
            <person name="Islam-Faridi N."/>
            <person name="Jones S."/>
            <person name="Jones-Rhoades M."/>
            <person name="Jorgensen R."/>
            <person name="Joshi C."/>
            <person name="Kangasjarvi J."/>
            <person name="Karlsson J."/>
            <person name="Kelleher C."/>
            <person name="Kirkpatrick R."/>
            <person name="Kirst M."/>
            <person name="Kohler A."/>
            <person name="Kalluri U."/>
            <person name="Larimer F."/>
            <person name="Leebens-Mack J."/>
            <person name="Leple J.C."/>
            <person name="Locascio P."/>
            <person name="Lou Y."/>
            <person name="Lucas S."/>
            <person name="Martin F."/>
            <person name="Montanini B."/>
            <person name="Napoli C."/>
            <person name="Nelson D.R."/>
            <person name="Nelson C."/>
            <person name="Nieminen K."/>
            <person name="Nilsson O."/>
            <person name="Pereda V."/>
            <person name="Peter G."/>
            <person name="Philippe R."/>
            <person name="Pilate G."/>
            <person name="Poliakov A."/>
            <person name="Razumovskaya J."/>
            <person name="Richardson P."/>
            <person name="Rinaldi C."/>
            <person name="Ritland K."/>
            <person name="Rouze P."/>
            <person name="Ryaboy D."/>
            <person name="Schmutz J."/>
            <person name="Schrader J."/>
            <person name="Segerman B."/>
            <person name="Shin H."/>
            <person name="Siddiqui A."/>
            <person name="Sterky F."/>
            <person name="Terry A."/>
            <person name="Tsai C.J."/>
            <person name="Uberbacher E."/>
            <person name="Unneberg P."/>
            <person name="Vahala J."/>
            <person name="Wall K."/>
            <person name="Wessler S."/>
            <person name="Yang G."/>
            <person name="Yin T."/>
            <person name="Douglas C."/>
            <person name="Marra M."/>
            <person name="Sandberg G."/>
            <person name="Van de Peer Y."/>
            <person name="Rokhsar D."/>
        </authorList>
    </citation>
    <scope>NUCLEOTIDE SEQUENCE [LARGE SCALE GENOMIC DNA]</scope>
    <source>
        <strain evidence="3">cv. Nisqually</strain>
    </source>
</reference>
<feature type="compositionally biased region" description="Acidic residues" evidence="1">
    <location>
        <begin position="69"/>
        <end position="78"/>
    </location>
</feature>
<keyword evidence="3" id="KW-1185">Reference proteome</keyword>
<evidence type="ECO:0000256" key="1">
    <source>
        <dbReference type="SAM" id="MobiDB-lite"/>
    </source>
</evidence>
<dbReference type="InParanoid" id="B9HPY2"/>
<feature type="region of interest" description="Disordered" evidence="1">
    <location>
        <begin position="65"/>
        <end position="84"/>
    </location>
</feature>
<dbReference type="EMBL" id="CM009298">
    <property type="protein sequence ID" value="PNT21762.1"/>
    <property type="molecule type" value="Genomic_DNA"/>
</dbReference>
<sequence>MGASQALISFDSLKMALDMDSQAWKTYFEAPRPWKRKDCYIHIQELDNQHFPAFETIEYSMQTFSPHMEDEEETDSESNPDSHAKVAQVVNKPEFKVDGDTWDVSLYHCRDSYANFAALPKETLFPGILEVHSSNWLLNRNMRSQFSSDTISMGDEDSSA</sequence>
<dbReference type="HOGENOM" id="CLU_1655145_0_0_1"/>
<dbReference type="AlphaFoldDB" id="B9HPY2"/>
<dbReference type="Proteomes" id="UP000006729">
    <property type="component" value="Chromosome 9"/>
</dbReference>
<name>B9HPY2_POPTR</name>
<evidence type="ECO:0000313" key="3">
    <source>
        <dbReference type="Proteomes" id="UP000006729"/>
    </source>
</evidence>
<organism evidence="2 3">
    <name type="scientific">Populus trichocarpa</name>
    <name type="common">Western balsam poplar</name>
    <name type="synonym">Populus balsamifera subsp. trichocarpa</name>
    <dbReference type="NCBI Taxonomy" id="3694"/>
    <lineage>
        <taxon>Eukaryota</taxon>
        <taxon>Viridiplantae</taxon>
        <taxon>Streptophyta</taxon>
        <taxon>Embryophyta</taxon>
        <taxon>Tracheophyta</taxon>
        <taxon>Spermatophyta</taxon>
        <taxon>Magnoliopsida</taxon>
        <taxon>eudicotyledons</taxon>
        <taxon>Gunneridae</taxon>
        <taxon>Pentapetalae</taxon>
        <taxon>rosids</taxon>
        <taxon>fabids</taxon>
        <taxon>Malpighiales</taxon>
        <taxon>Salicaceae</taxon>
        <taxon>Saliceae</taxon>
        <taxon>Populus</taxon>
    </lineage>
</organism>
<protein>
    <submittedName>
        <fullName evidence="2">Uncharacterized protein</fullName>
    </submittedName>
</protein>
<evidence type="ECO:0000313" key="2">
    <source>
        <dbReference type="EMBL" id="PNT21762.1"/>
    </source>
</evidence>
<accession>B9HPY2</accession>